<organism evidence="1">
    <name type="scientific">Rhizophora mucronata</name>
    <name type="common">Asiatic mangrove</name>
    <dbReference type="NCBI Taxonomy" id="61149"/>
    <lineage>
        <taxon>Eukaryota</taxon>
        <taxon>Viridiplantae</taxon>
        <taxon>Streptophyta</taxon>
        <taxon>Embryophyta</taxon>
        <taxon>Tracheophyta</taxon>
        <taxon>Spermatophyta</taxon>
        <taxon>Magnoliopsida</taxon>
        <taxon>eudicotyledons</taxon>
        <taxon>Gunneridae</taxon>
        <taxon>Pentapetalae</taxon>
        <taxon>rosids</taxon>
        <taxon>fabids</taxon>
        <taxon>Malpighiales</taxon>
        <taxon>Rhizophoraceae</taxon>
        <taxon>Rhizophora</taxon>
    </lineage>
</organism>
<name>A0A2P2N3L7_RHIMU</name>
<evidence type="ECO:0000313" key="1">
    <source>
        <dbReference type="EMBL" id="MBX37055.1"/>
    </source>
</evidence>
<dbReference type="AlphaFoldDB" id="A0A2P2N3L7"/>
<proteinExistence type="predicted"/>
<sequence length="29" mass="3223">METGDTLPLDLDMRSVTVQWRLAFVATVG</sequence>
<reference evidence="1" key="1">
    <citation type="submission" date="2018-02" db="EMBL/GenBank/DDBJ databases">
        <title>Rhizophora mucronata_Transcriptome.</title>
        <authorList>
            <person name="Meera S.P."/>
            <person name="Sreeshan A."/>
            <person name="Augustine A."/>
        </authorList>
    </citation>
    <scope>NUCLEOTIDE SEQUENCE</scope>
    <source>
        <tissue evidence="1">Leaf</tissue>
    </source>
</reference>
<dbReference type="EMBL" id="GGEC01056571">
    <property type="protein sequence ID" value="MBX37055.1"/>
    <property type="molecule type" value="Transcribed_RNA"/>
</dbReference>
<protein>
    <submittedName>
        <fullName evidence="1">Uncharacterized protein</fullName>
    </submittedName>
</protein>
<accession>A0A2P2N3L7</accession>